<dbReference type="PANTHER" id="PTHR48111:SF22">
    <property type="entry name" value="REGULATOR OF RPOS"/>
    <property type="match status" value="1"/>
</dbReference>
<dbReference type="STRING" id="1423770.FD29_GL001772"/>
<name>A0A0R1QU16_9LACO</name>
<evidence type="ECO:0000259" key="8">
    <source>
        <dbReference type="PROSITE" id="PS50110"/>
    </source>
</evidence>
<dbReference type="OrthoDB" id="9790442at2"/>
<dbReference type="GO" id="GO:0005829">
    <property type="term" value="C:cytosol"/>
    <property type="evidence" value="ECO:0007669"/>
    <property type="project" value="TreeGrafter"/>
</dbReference>
<organism evidence="10 11">
    <name type="scientific">Companilactobacillus mindensis DSM 14500</name>
    <dbReference type="NCBI Taxonomy" id="1423770"/>
    <lineage>
        <taxon>Bacteria</taxon>
        <taxon>Bacillati</taxon>
        <taxon>Bacillota</taxon>
        <taxon>Bacilli</taxon>
        <taxon>Lactobacillales</taxon>
        <taxon>Lactobacillaceae</taxon>
        <taxon>Companilactobacillus</taxon>
    </lineage>
</organism>
<dbReference type="GO" id="GO:0032993">
    <property type="term" value="C:protein-DNA complex"/>
    <property type="evidence" value="ECO:0007669"/>
    <property type="project" value="TreeGrafter"/>
</dbReference>
<dbReference type="Gene3D" id="6.10.250.690">
    <property type="match status" value="1"/>
</dbReference>
<evidence type="ECO:0000256" key="7">
    <source>
        <dbReference type="PROSITE-ProRule" id="PRU01091"/>
    </source>
</evidence>
<evidence type="ECO:0000256" key="5">
    <source>
        <dbReference type="ARBA" id="ARBA00023163"/>
    </source>
</evidence>
<evidence type="ECO:0000256" key="2">
    <source>
        <dbReference type="ARBA" id="ARBA00023012"/>
    </source>
</evidence>
<dbReference type="AlphaFoldDB" id="A0A0R1QU16"/>
<evidence type="ECO:0000313" key="10">
    <source>
        <dbReference type="EMBL" id="KRL46010.1"/>
    </source>
</evidence>
<comment type="caution">
    <text evidence="10">The sequence shown here is derived from an EMBL/GenBank/DDBJ whole genome shotgun (WGS) entry which is preliminary data.</text>
</comment>
<dbReference type="InterPro" id="IPR016032">
    <property type="entry name" value="Sig_transdc_resp-reg_C-effctor"/>
</dbReference>
<dbReference type="InterPro" id="IPR036388">
    <property type="entry name" value="WH-like_DNA-bd_sf"/>
</dbReference>
<feature type="DNA-binding region" description="OmpR/PhoB-type" evidence="7">
    <location>
        <begin position="128"/>
        <end position="226"/>
    </location>
</feature>
<feature type="domain" description="Response regulatory" evidence="8">
    <location>
        <begin position="6"/>
        <end position="119"/>
    </location>
</feature>
<dbReference type="PROSITE" id="PS51755">
    <property type="entry name" value="OMPR_PHOB"/>
    <property type="match status" value="1"/>
</dbReference>
<evidence type="ECO:0000256" key="3">
    <source>
        <dbReference type="ARBA" id="ARBA00023015"/>
    </source>
</evidence>
<dbReference type="Pfam" id="PF00486">
    <property type="entry name" value="Trans_reg_C"/>
    <property type="match status" value="1"/>
</dbReference>
<dbReference type="SMART" id="SM00448">
    <property type="entry name" value="REC"/>
    <property type="match status" value="1"/>
</dbReference>
<evidence type="ECO:0000256" key="4">
    <source>
        <dbReference type="ARBA" id="ARBA00023125"/>
    </source>
</evidence>
<dbReference type="InterPro" id="IPR001789">
    <property type="entry name" value="Sig_transdc_resp-reg_receiver"/>
</dbReference>
<keyword evidence="2" id="KW-0902">Two-component regulatory system</keyword>
<feature type="modified residue" description="4-aspartylphosphate" evidence="6">
    <location>
        <position position="54"/>
    </location>
</feature>
<keyword evidence="3" id="KW-0805">Transcription regulation</keyword>
<keyword evidence="11" id="KW-1185">Reference proteome</keyword>
<evidence type="ECO:0000256" key="6">
    <source>
        <dbReference type="PROSITE-ProRule" id="PRU00169"/>
    </source>
</evidence>
<sequence>MPNNIRILVVEDDQNLANNIASFLADFSEVDIENDGLSGKFAATEDVYDLIILDIMLPEMNGYDVLKNIRNEKINTPVLILTAKAEIDDKIHGFNLGADDYLTKPFHREELQARVKALLKRSGVLADDSTLKIRNLEVNLNNHVITANDEPVSLNGKEYDLLVYLLQNKNTILTKDQIFERIWGFDSDTSITVVEVYMSNLRKKLRPSQNDSLIKTIRNVGYIFQDETENQSK</sequence>
<dbReference type="Gene3D" id="1.10.10.10">
    <property type="entry name" value="Winged helix-like DNA-binding domain superfamily/Winged helix DNA-binding domain"/>
    <property type="match status" value="1"/>
</dbReference>
<keyword evidence="4 7" id="KW-0238">DNA-binding</keyword>
<dbReference type="SUPFAM" id="SSF52172">
    <property type="entry name" value="CheY-like"/>
    <property type="match status" value="1"/>
</dbReference>
<protein>
    <submittedName>
        <fullName evidence="10">Two-component response regulator</fullName>
    </submittedName>
</protein>
<dbReference type="Pfam" id="PF00072">
    <property type="entry name" value="Response_reg"/>
    <property type="match status" value="1"/>
</dbReference>
<dbReference type="SUPFAM" id="SSF46894">
    <property type="entry name" value="C-terminal effector domain of the bipartite response regulators"/>
    <property type="match status" value="1"/>
</dbReference>
<evidence type="ECO:0000256" key="1">
    <source>
        <dbReference type="ARBA" id="ARBA00022553"/>
    </source>
</evidence>
<dbReference type="PROSITE" id="PS50110">
    <property type="entry name" value="RESPONSE_REGULATORY"/>
    <property type="match status" value="1"/>
</dbReference>
<feature type="domain" description="OmpR/PhoB-type" evidence="9">
    <location>
        <begin position="128"/>
        <end position="226"/>
    </location>
</feature>
<dbReference type="GO" id="GO:0000976">
    <property type="term" value="F:transcription cis-regulatory region binding"/>
    <property type="evidence" value="ECO:0007669"/>
    <property type="project" value="TreeGrafter"/>
</dbReference>
<evidence type="ECO:0000259" key="9">
    <source>
        <dbReference type="PROSITE" id="PS51755"/>
    </source>
</evidence>
<keyword evidence="5" id="KW-0804">Transcription</keyword>
<dbReference type="InterPro" id="IPR039420">
    <property type="entry name" value="WalR-like"/>
</dbReference>
<dbReference type="SMART" id="SM00862">
    <property type="entry name" value="Trans_reg_C"/>
    <property type="match status" value="1"/>
</dbReference>
<dbReference type="GO" id="GO:0006355">
    <property type="term" value="P:regulation of DNA-templated transcription"/>
    <property type="evidence" value="ECO:0007669"/>
    <property type="project" value="InterPro"/>
</dbReference>
<evidence type="ECO:0000313" key="11">
    <source>
        <dbReference type="Proteomes" id="UP000050872"/>
    </source>
</evidence>
<dbReference type="GO" id="GO:0000156">
    <property type="term" value="F:phosphorelay response regulator activity"/>
    <property type="evidence" value="ECO:0007669"/>
    <property type="project" value="TreeGrafter"/>
</dbReference>
<dbReference type="RefSeq" id="WP_057887026.1">
    <property type="nucleotide sequence ID" value="NZ_AZEZ01000003.1"/>
</dbReference>
<dbReference type="PATRIC" id="fig|1423770.3.peg.1820"/>
<accession>A0A0R1QU16</accession>
<proteinExistence type="predicted"/>
<dbReference type="Proteomes" id="UP000050872">
    <property type="component" value="Unassembled WGS sequence"/>
</dbReference>
<dbReference type="Gene3D" id="3.40.50.2300">
    <property type="match status" value="1"/>
</dbReference>
<reference evidence="10 11" key="1">
    <citation type="journal article" date="2015" name="Genome Announc.">
        <title>Expanding the biotechnology potential of lactobacilli through comparative genomics of 213 strains and associated genera.</title>
        <authorList>
            <person name="Sun Z."/>
            <person name="Harris H.M."/>
            <person name="McCann A."/>
            <person name="Guo C."/>
            <person name="Argimon S."/>
            <person name="Zhang W."/>
            <person name="Yang X."/>
            <person name="Jeffery I.B."/>
            <person name="Cooney J.C."/>
            <person name="Kagawa T.F."/>
            <person name="Liu W."/>
            <person name="Song Y."/>
            <person name="Salvetti E."/>
            <person name="Wrobel A."/>
            <person name="Rasinkangas P."/>
            <person name="Parkhill J."/>
            <person name="Rea M.C."/>
            <person name="O'Sullivan O."/>
            <person name="Ritari J."/>
            <person name="Douillard F.P."/>
            <person name="Paul Ross R."/>
            <person name="Yang R."/>
            <person name="Briner A.E."/>
            <person name="Felis G.E."/>
            <person name="de Vos W.M."/>
            <person name="Barrangou R."/>
            <person name="Klaenhammer T.R."/>
            <person name="Caufield P.W."/>
            <person name="Cui Y."/>
            <person name="Zhang H."/>
            <person name="O'Toole P.W."/>
        </authorList>
    </citation>
    <scope>NUCLEOTIDE SEQUENCE [LARGE SCALE GENOMIC DNA]</scope>
    <source>
        <strain evidence="10 11">DSM 14500</strain>
    </source>
</reference>
<dbReference type="CDD" id="cd00383">
    <property type="entry name" value="trans_reg_C"/>
    <property type="match status" value="1"/>
</dbReference>
<dbReference type="EMBL" id="AZEZ01000003">
    <property type="protein sequence ID" value="KRL46010.1"/>
    <property type="molecule type" value="Genomic_DNA"/>
</dbReference>
<gene>
    <name evidence="10" type="ORF">FD29_GL001772</name>
</gene>
<keyword evidence="1 6" id="KW-0597">Phosphoprotein</keyword>
<dbReference type="InterPro" id="IPR001867">
    <property type="entry name" value="OmpR/PhoB-type_DNA-bd"/>
</dbReference>
<dbReference type="PANTHER" id="PTHR48111">
    <property type="entry name" value="REGULATOR OF RPOS"/>
    <property type="match status" value="1"/>
</dbReference>
<dbReference type="InterPro" id="IPR011006">
    <property type="entry name" value="CheY-like_superfamily"/>
</dbReference>